<accession>A0A0L6VHJ8</accession>
<reference evidence="2 3" key="1">
    <citation type="submission" date="2015-08" db="EMBL/GenBank/DDBJ databases">
        <title>Next Generation Sequencing and Analysis of the Genome of Puccinia sorghi L Schw, the Causal Agent of Maize Common Rust.</title>
        <authorList>
            <person name="Rochi L."/>
            <person name="Burguener G."/>
            <person name="Darino M."/>
            <person name="Turjanski A."/>
            <person name="Kreff E."/>
            <person name="Dieguez M.J."/>
            <person name="Sacco F."/>
        </authorList>
    </citation>
    <scope>NUCLEOTIDE SEQUENCE [LARGE SCALE GENOMIC DNA]</scope>
    <source>
        <strain evidence="2 3">RO10H11247</strain>
    </source>
</reference>
<keyword evidence="1" id="KW-1133">Transmembrane helix</keyword>
<evidence type="ECO:0000256" key="1">
    <source>
        <dbReference type="SAM" id="Phobius"/>
    </source>
</evidence>
<evidence type="ECO:0000313" key="3">
    <source>
        <dbReference type="Proteomes" id="UP000037035"/>
    </source>
</evidence>
<sequence>MLKTTEKGRICRAGLTQDSTCDNIIHDQQEALQYLRRASSPCLGPFLLSNPSEDLLYQEAGSRVSFVCYQSLIDVFVFGNFEIPPFFPSCLYLAHQYQWISASISDRECVAVGAGLKLLRFFECFHMLKLLLWCLVVLGPSALVAVFNSISISTNPTCPTHQTKILELKTPLLHMQNGLLTRFFFFFFFFFFKLYLFTASVLDHNLSQPAKLVTPDILHGSASTPNQCVDSSPKTIPGKTLFASETAALVCGVPFALKCQKHMEEVLGGIFIMSKIVYYLLTGNGTQDISRMDELCLNQGLDRGCTKNWKLSEEESGKRGRDPEDWMRRIVVECSGSKEYQEHRYCALCGFEMFWHMLIHKSMASCCREYDIILNQLRGALVSYSGGVVVLESSNSLTFGYLSVSSRESSRIVSTNQKY</sequence>
<dbReference type="EMBL" id="LAVV01006381">
    <property type="protein sequence ID" value="KNZ60233.1"/>
    <property type="molecule type" value="Genomic_DNA"/>
</dbReference>
<evidence type="ECO:0000313" key="2">
    <source>
        <dbReference type="EMBL" id="KNZ60233.1"/>
    </source>
</evidence>
<proteinExistence type="predicted"/>
<protein>
    <submittedName>
        <fullName evidence="2">Uncharacterized protein</fullName>
    </submittedName>
</protein>
<dbReference type="AlphaFoldDB" id="A0A0L6VHJ8"/>
<feature type="transmembrane region" description="Helical" evidence="1">
    <location>
        <begin position="130"/>
        <end position="150"/>
    </location>
</feature>
<feature type="transmembrane region" description="Helical" evidence="1">
    <location>
        <begin position="183"/>
        <end position="202"/>
    </location>
</feature>
<keyword evidence="1" id="KW-0472">Membrane</keyword>
<dbReference type="VEuPathDB" id="FungiDB:VP01_158g2"/>
<comment type="caution">
    <text evidence="2">The sequence shown here is derived from an EMBL/GenBank/DDBJ whole genome shotgun (WGS) entry which is preliminary data.</text>
</comment>
<gene>
    <name evidence="2" type="ORF">VP01_158g2</name>
</gene>
<dbReference type="Proteomes" id="UP000037035">
    <property type="component" value="Unassembled WGS sequence"/>
</dbReference>
<keyword evidence="3" id="KW-1185">Reference proteome</keyword>
<keyword evidence="1" id="KW-0812">Transmembrane</keyword>
<organism evidence="2 3">
    <name type="scientific">Puccinia sorghi</name>
    <dbReference type="NCBI Taxonomy" id="27349"/>
    <lineage>
        <taxon>Eukaryota</taxon>
        <taxon>Fungi</taxon>
        <taxon>Dikarya</taxon>
        <taxon>Basidiomycota</taxon>
        <taxon>Pucciniomycotina</taxon>
        <taxon>Pucciniomycetes</taxon>
        <taxon>Pucciniales</taxon>
        <taxon>Pucciniaceae</taxon>
        <taxon>Puccinia</taxon>
    </lineage>
</organism>
<name>A0A0L6VHJ8_9BASI</name>